<evidence type="ECO:0000313" key="3">
    <source>
        <dbReference type="EMBL" id="KAL0070989.1"/>
    </source>
</evidence>
<keyword evidence="2" id="KW-0812">Transmembrane</keyword>
<dbReference type="EMBL" id="JBBXMP010000005">
    <property type="protein sequence ID" value="KAL0070989.1"/>
    <property type="molecule type" value="Genomic_DNA"/>
</dbReference>
<evidence type="ECO:0000256" key="1">
    <source>
        <dbReference type="SAM" id="MobiDB-lite"/>
    </source>
</evidence>
<protein>
    <submittedName>
        <fullName evidence="3">Uncharacterized protein</fullName>
    </submittedName>
</protein>
<feature type="region of interest" description="Disordered" evidence="1">
    <location>
        <begin position="555"/>
        <end position="578"/>
    </location>
</feature>
<organism evidence="3 4">
    <name type="scientific">Marasmius tenuissimus</name>
    <dbReference type="NCBI Taxonomy" id="585030"/>
    <lineage>
        <taxon>Eukaryota</taxon>
        <taxon>Fungi</taxon>
        <taxon>Dikarya</taxon>
        <taxon>Basidiomycota</taxon>
        <taxon>Agaricomycotina</taxon>
        <taxon>Agaricomycetes</taxon>
        <taxon>Agaricomycetidae</taxon>
        <taxon>Agaricales</taxon>
        <taxon>Marasmiineae</taxon>
        <taxon>Marasmiaceae</taxon>
        <taxon>Marasmius</taxon>
    </lineage>
</organism>
<gene>
    <name evidence="3" type="ORF">AAF712_002210</name>
</gene>
<comment type="caution">
    <text evidence="3">The sequence shown here is derived from an EMBL/GenBank/DDBJ whole genome shotgun (WGS) entry which is preliminary data.</text>
</comment>
<accession>A0ABR3ADE1</accession>
<reference evidence="3 4" key="1">
    <citation type="submission" date="2024-05" db="EMBL/GenBank/DDBJ databases">
        <title>A draft genome resource for the thread blight pathogen Marasmius tenuissimus strain MS-2.</title>
        <authorList>
            <person name="Yulfo-Soto G.E."/>
            <person name="Baruah I.K."/>
            <person name="Amoako-Attah I."/>
            <person name="Bukari Y."/>
            <person name="Meinhardt L.W."/>
            <person name="Bailey B.A."/>
            <person name="Cohen S.P."/>
        </authorList>
    </citation>
    <scope>NUCLEOTIDE SEQUENCE [LARGE SCALE GENOMIC DNA]</scope>
    <source>
        <strain evidence="3 4">MS-2</strain>
    </source>
</reference>
<proteinExistence type="predicted"/>
<dbReference type="Proteomes" id="UP001437256">
    <property type="component" value="Unassembled WGS sequence"/>
</dbReference>
<sequence length="633" mass="66788">MVSHRVSLNVVHQHGKRAPACTSTSFYKSPTPSSTFKLSADGLANATIPVQWDPACLPDVKAKNNDLAEIYLYNPKAKEPLVHHWTDVTFSAGTANLQVNPEWKGWDKAKEVTLQLAIVGQGDLPFLSPVPPGPFFKVEYDESKPPTSLAANSDDTTDYSGKKDRQIVAERELSKGKIAAGILIPLIFIALAVFGYIKYQRRKARKARDEWTEKVDRRMSVVSHDWKSMTVTGAQAGIRASMAGSTFNVTDGGVGVRRSGVGEIRPVSSVYAPEMNGAGVGAAGHGGYYGVDVGADGAPVQSPTSAEYLNSRSPGVGLRSTAYSNTQIAQRVSRVSFADSVGPRPSGETRRSVYSTYERKSRAFHQGHVPPVPTGLNRSTATLSHYGVEEEEDNNVAVVSPKQRDGARTLTPDDISMNARAISTYADEGGDDVAPALSMMRAQAAELNAHIVGHPDDAEDEQAQYAAMPSFPVPTLANHLNASSPAFNSDPTLFTASPVTATFPSAGSPFSPNAPLGIAPLSPNMRSQTLPAPTMAPAPVAMSPDEMLRAYAERAKSPPIGGSASRGSTPVGAGRGRSGTVTNMMGGLGGPVTMINTNVTSVVEPAGNGVMSPTRGAYGVSSEAGQGEGYFAK</sequence>
<keyword evidence="2" id="KW-1133">Transmembrane helix</keyword>
<evidence type="ECO:0000313" key="4">
    <source>
        <dbReference type="Proteomes" id="UP001437256"/>
    </source>
</evidence>
<keyword evidence="4" id="KW-1185">Reference proteome</keyword>
<keyword evidence="2" id="KW-0472">Membrane</keyword>
<name>A0ABR3ADE1_9AGAR</name>
<evidence type="ECO:0000256" key="2">
    <source>
        <dbReference type="SAM" id="Phobius"/>
    </source>
</evidence>
<feature type="transmembrane region" description="Helical" evidence="2">
    <location>
        <begin position="178"/>
        <end position="197"/>
    </location>
</feature>